<dbReference type="PANTHER" id="PTHR33361">
    <property type="entry name" value="GLR0591 PROTEIN"/>
    <property type="match status" value="1"/>
</dbReference>
<organism evidence="2 3">
    <name type="scientific">Acidisarcina polymorpha</name>
    <dbReference type="NCBI Taxonomy" id="2211140"/>
    <lineage>
        <taxon>Bacteria</taxon>
        <taxon>Pseudomonadati</taxon>
        <taxon>Acidobacteriota</taxon>
        <taxon>Terriglobia</taxon>
        <taxon>Terriglobales</taxon>
        <taxon>Acidobacteriaceae</taxon>
        <taxon>Acidisarcina</taxon>
    </lineage>
</organism>
<dbReference type="EMBL" id="CP030840">
    <property type="protein sequence ID" value="AXC11661.1"/>
    <property type="molecule type" value="Genomic_DNA"/>
</dbReference>
<dbReference type="PANTHER" id="PTHR33361:SF15">
    <property type="entry name" value="DUF885 FAMILY LIPOPROTEIN"/>
    <property type="match status" value="1"/>
</dbReference>
<accession>A0A2Z5FXS1</accession>
<gene>
    <name evidence="2" type="ORF">ACPOL_2337</name>
</gene>
<dbReference type="RefSeq" id="WP_161557290.1">
    <property type="nucleotide sequence ID" value="NZ_CP030840.1"/>
</dbReference>
<dbReference type="KEGG" id="abas:ACPOL_2337"/>
<dbReference type="Proteomes" id="UP000253606">
    <property type="component" value="Chromosome"/>
</dbReference>
<proteinExistence type="predicted"/>
<name>A0A2Z5FXS1_9BACT</name>
<keyword evidence="3" id="KW-1185">Reference proteome</keyword>
<dbReference type="Pfam" id="PF05960">
    <property type="entry name" value="DUF885"/>
    <property type="match status" value="1"/>
</dbReference>
<feature type="signal peptide" evidence="1">
    <location>
        <begin position="1"/>
        <end position="20"/>
    </location>
</feature>
<evidence type="ECO:0000313" key="2">
    <source>
        <dbReference type="EMBL" id="AXC11661.1"/>
    </source>
</evidence>
<dbReference type="AlphaFoldDB" id="A0A2Z5FXS1"/>
<evidence type="ECO:0000313" key="3">
    <source>
        <dbReference type="Proteomes" id="UP000253606"/>
    </source>
</evidence>
<protein>
    <submittedName>
        <fullName evidence="2">Lipoprotein, putative</fullName>
    </submittedName>
</protein>
<evidence type="ECO:0000256" key="1">
    <source>
        <dbReference type="SAM" id="SignalP"/>
    </source>
</evidence>
<sequence>MRQVFLATFFLTLVTHSCFAAGSNSDAFSCSLSANETFLEQADRFMLATLRYVPVEATQAGYHGDAKAPLDTLLDDQSPETIAAQRTLFLTGKSCFAAVKTSSPEDAADLALLRDSIDSSLFELDTLQTYRFRPQDYIEMIGSGLFFPLTSNRGTEADRLTSVVARMEQIPRVLEEGRQNVRQADPLYIDTAVQESPGDISVITQIGSMIPAGSPLRSRYEAASQSAQAALSSYSVWLKEDLARRPHTVTWRNGSSKYAKIFAFALGPGTHESPDSVLASAEADLSRVRAQMYTVALPLHEQWFPDHHTHADLAGDALQNKVIGEVIDRINDDHVEPGQLLDKVKSQAAGIRAFIQQKDLLTLSDRGNMKIVATPEFLREEFSVAGFHSAPVLDPTAEAEYWVTPLDPKLPKEQAESKLREYNNWMLQYLTMHEALPGHYTQFEHANSLQPSSRRVLRALLGSGSYEEGWGEYGVKEMEDAGYANHDPRFVLMVDKIRLRVIANAILDIRMQSRDMTDSEALDLMQNKAFQTPAEANGKLRRAKLTAGQLITYYVGYHQWIELRNRIQQQEGSAFSLKRFNDAALDEGPLPIPILEPLLTARLVSH</sequence>
<keyword evidence="2" id="KW-0449">Lipoprotein</keyword>
<reference evidence="2 3" key="1">
    <citation type="journal article" date="2018" name="Front. Microbiol.">
        <title>Hydrolytic Capabilities as a Key to Environmental Success: Chitinolytic and Cellulolytic Acidobacteria From Acidic Sub-arctic Soils and Boreal Peatlands.</title>
        <authorList>
            <person name="Belova S.E."/>
            <person name="Ravin N.V."/>
            <person name="Pankratov T.A."/>
            <person name="Rakitin A.L."/>
            <person name="Ivanova A.A."/>
            <person name="Beletsky A.V."/>
            <person name="Mardanov A.V."/>
            <person name="Sinninghe Damste J.S."/>
            <person name="Dedysh S.N."/>
        </authorList>
    </citation>
    <scope>NUCLEOTIDE SEQUENCE [LARGE SCALE GENOMIC DNA]</scope>
    <source>
        <strain evidence="2 3">SBC82</strain>
    </source>
</reference>
<feature type="chain" id="PRO_5016280659" evidence="1">
    <location>
        <begin position="21"/>
        <end position="606"/>
    </location>
</feature>
<keyword evidence="1" id="KW-0732">Signal</keyword>
<dbReference type="InterPro" id="IPR010281">
    <property type="entry name" value="DUF885"/>
</dbReference>